<dbReference type="InterPro" id="IPR050097">
    <property type="entry name" value="Ferredoxin-NADP_redctase_2"/>
</dbReference>
<gene>
    <name evidence="5" type="ORF">FB555_000124</name>
</gene>
<dbReference type="SUPFAM" id="SSF51905">
    <property type="entry name" value="FAD/NAD(P)-binding domain"/>
    <property type="match status" value="1"/>
</dbReference>
<proteinExistence type="predicted"/>
<dbReference type="RefSeq" id="WP_182483518.1">
    <property type="nucleotide sequence ID" value="NZ_JACGWU010000001.1"/>
</dbReference>
<dbReference type="Proteomes" id="UP000524237">
    <property type="component" value="Unassembled WGS sequence"/>
</dbReference>
<keyword evidence="6" id="KW-1185">Reference proteome</keyword>
<evidence type="ECO:0000256" key="1">
    <source>
        <dbReference type="ARBA" id="ARBA00022630"/>
    </source>
</evidence>
<evidence type="ECO:0000313" key="5">
    <source>
        <dbReference type="EMBL" id="MBA8828053.1"/>
    </source>
</evidence>
<comment type="caution">
    <text evidence="5">The sequence shown here is derived from an EMBL/GenBank/DDBJ whole genome shotgun (WGS) entry which is preliminary data.</text>
</comment>
<evidence type="ECO:0000256" key="2">
    <source>
        <dbReference type="ARBA" id="ARBA00023002"/>
    </source>
</evidence>
<dbReference type="PRINTS" id="PR00368">
    <property type="entry name" value="FADPNR"/>
</dbReference>
<dbReference type="AlphaFoldDB" id="A0A7W3JRT1"/>
<evidence type="ECO:0000256" key="3">
    <source>
        <dbReference type="ARBA" id="ARBA00048132"/>
    </source>
</evidence>
<comment type="catalytic activity">
    <reaction evidence="3">
        <text>[thioredoxin]-dithiol + NADP(+) = [thioredoxin]-disulfide + NADPH + H(+)</text>
        <dbReference type="Rhea" id="RHEA:20345"/>
        <dbReference type="Rhea" id="RHEA-COMP:10698"/>
        <dbReference type="Rhea" id="RHEA-COMP:10700"/>
        <dbReference type="ChEBI" id="CHEBI:15378"/>
        <dbReference type="ChEBI" id="CHEBI:29950"/>
        <dbReference type="ChEBI" id="CHEBI:50058"/>
        <dbReference type="ChEBI" id="CHEBI:57783"/>
        <dbReference type="ChEBI" id="CHEBI:58349"/>
        <dbReference type="EC" id="1.8.1.9"/>
    </reaction>
</comment>
<dbReference type="Pfam" id="PF07992">
    <property type="entry name" value="Pyr_redox_2"/>
    <property type="match status" value="1"/>
</dbReference>
<keyword evidence="2 5" id="KW-0560">Oxidoreductase</keyword>
<protein>
    <submittedName>
        <fullName evidence="5">Thioredoxin reductase (NADPH)</fullName>
        <ecNumber evidence="5">1.8.1.9</ecNumber>
    </submittedName>
</protein>
<sequence>MTRSDAVIVGAGAAGLSAGLVLARAQSSVTVIDAGGPRNAPAAEMHGFISRDGIPPLEFIELGRNELRGYGASIIFDTVQRVDFGSDRTFTVTLESGATVYARTMLVATGLTDQLPPIAGLSERWGTLVHHCPYCHGYEVLNKNIVVIGSPTKEMSIKQAGLLRRYSDRVSLVTNGVDLTHDERIGLETFGIQVVVGVVSHFAGKIGFLEGVALEDGTLIKCEAAFVAPRPRPNDQILEALGCQKNVTTGLVIVDGFGQTSVAGVWAAGNVVTPTAQVITAAGAGSASAIAINGWLLQNDLDATIAARQ</sequence>
<dbReference type="GO" id="GO:0004791">
    <property type="term" value="F:thioredoxin-disulfide reductase (NADPH) activity"/>
    <property type="evidence" value="ECO:0007669"/>
    <property type="project" value="UniProtKB-EC"/>
</dbReference>
<dbReference type="Gene3D" id="3.50.50.60">
    <property type="entry name" value="FAD/NAD(P)-binding domain"/>
    <property type="match status" value="2"/>
</dbReference>
<dbReference type="EMBL" id="JACGWU010000001">
    <property type="protein sequence ID" value="MBA8828053.1"/>
    <property type="molecule type" value="Genomic_DNA"/>
</dbReference>
<organism evidence="5 6">
    <name type="scientific">Alpinimonas psychrophila</name>
    <dbReference type="NCBI Taxonomy" id="748908"/>
    <lineage>
        <taxon>Bacteria</taxon>
        <taxon>Bacillati</taxon>
        <taxon>Actinomycetota</taxon>
        <taxon>Actinomycetes</taxon>
        <taxon>Micrococcales</taxon>
        <taxon>Microbacteriaceae</taxon>
        <taxon>Alpinimonas</taxon>
    </lineage>
</organism>
<dbReference type="PANTHER" id="PTHR48105">
    <property type="entry name" value="THIOREDOXIN REDUCTASE 1-RELATED-RELATED"/>
    <property type="match status" value="1"/>
</dbReference>
<name>A0A7W3JRT1_9MICO</name>
<evidence type="ECO:0000313" key="6">
    <source>
        <dbReference type="Proteomes" id="UP000524237"/>
    </source>
</evidence>
<keyword evidence="1" id="KW-0285">Flavoprotein</keyword>
<dbReference type="EC" id="1.8.1.9" evidence="5"/>
<reference evidence="5 6" key="1">
    <citation type="submission" date="2020-07" db="EMBL/GenBank/DDBJ databases">
        <title>Sequencing the genomes of 1000 actinobacteria strains.</title>
        <authorList>
            <person name="Klenk H.-P."/>
        </authorList>
    </citation>
    <scope>NUCLEOTIDE SEQUENCE [LARGE SCALE GENOMIC DNA]</scope>
    <source>
        <strain evidence="5 6">DSM 23737</strain>
    </source>
</reference>
<evidence type="ECO:0000259" key="4">
    <source>
        <dbReference type="Pfam" id="PF07992"/>
    </source>
</evidence>
<dbReference type="InterPro" id="IPR023753">
    <property type="entry name" value="FAD/NAD-binding_dom"/>
</dbReference>
<accession>A0A7W3JRT1</accession>
<feature type="domain" description="FAD/NAD(P)-binding" evidence="4">
    <location>
        <begin position="5"/>
        <end position="282"/>
    </location>
</feature>
<dbReference type="InterPro" id="IPR036188">
    <property type="entry name" value="FAD/NAD-bd_sf"/>
</dbReference>
<dbReference type="PRINTS" id="PR00469">
    <property type="entry name" value="PNDRDTASEII"/>
</dbReference>